<keyword evidence="1" id="KW-0732">Signal</keyword>
<gene>
    <name evidence="2" type="ORF">N7450_011683</name>
</gene>
<evidence type="ECO:0000313" key="2">
    <source>
        <dbReference type="EMBL" id="KAJ5569197.1"/>
    </source>
</evidence>
<protein>
    <submittedName>
        <fullName evidence="2">Uncharacterized protein</fullName>
    </submittedName>
</protein>
<reference evidence="2 3" key="1">
    <citation type="journal article" date="2023" name="IMA Fungus">
        <title>Comparative genomic study of the Penicillium genus elucidates a diverse pangenome and 15 lateral gene transfer events.</title>
        <authorList>
            <person name="Petersen C."/>
            <person name="Sorensen T."/>
            <person name="Nielsen M.R."/>
            <person name="Sondergaard T.E."/>
            <person name="Sorensen J.L."/>
            <person name="Fitzpatrick D.A."/>
            <person name="Frisvad J.C."/>
            <person name="Nielsen K.L."/>
        </authorList>
    </citation>
    <scope>NUCLEOTIDE SEQUENCE [LARGE SCALE GENOMIC DNA]</scope>
    <source>
        <strain evidence="2 3">IBT 29057</strain>
    </source>
</reference>
<feature type="signal peptide" evidence="1">
    <location>
        <begin position="1"/>
        <end position="34"/>
    </location>
</feature>
<feature type="chain" id="PRO_5041970743" evidence="1">
    <location>
        <begin position="35"/>
        <end position="91"/>
    </location>
</feature>
<comment type="caution">
    <text evidence="2">The sequence shown here is derived from an EMBL/GenBank/DDBJ whole genome shotgun (WGS) entry which is preliminary data.</text>
</comment>
<evidence type="ECO:0000313" key="3">
    <source>
        <dbReference type="Proteomes" id="UP001216150"/>
    </source>
</evidence>
<dbReference type="AlphaFoldDB" id="A0AAD6GN76"/>
<dbReference type="Proteomes" id="UP001216150">
    <property type="component" value="Unassembled WGS sequence"/>
</dbReference>
<evidence type="ECO:0000256" key="1">
    <source>
        <dbReference type="SAM" id="SignalP"/>
    </source>
</evidence>
<proteinExistence type="predicted"/>
<dbReference type="EMBL" id="JAQJAC010000010">
    <property type="protein sequence ID" value="KAJ5569197.1"/>
    <property type="molecule type" value="Genomic_DNA"/>
</dbReference>
<accession>A0AAD6GN76</accession>
<keyword evidence="3" id="KW-1185">Reference proteome</keyword>
<organism evidence="2 3">
    <name type="scientific">Penicillium hetheringtonii</name>
    <dbReference type="NCBI Taxonomy" id="911720"/>
    <lineage>
        <taxon>Eukaryota</taxon>
        <taxon>Fungi</taxon>
        <taxon>Dikarya</taxon>
        <taxon>Ascomycota</taxon>
        <taxon>Pezizomycotina</taxon>
        <taxon>Eurotiomycetes</taxon>
        <taxon>Eurotiomycetidae</taxon>
        <taxon>Eurotiales</taxon>
        <taxon>Aspergillaceae</taxon>
        <taxon>Penicillium</taxon>
    </lineage>
</organism>
<name>A0AAD6GN76_9EURO</name>
<sequence>MPSISPATLGTYGLTLRFHALVIGLTLCITPSLATLDTEACDVASPRLLTNISRLGNMPAARIIEILHPTWFYDSSVPQQLARKLTLLDVP</sequence>